<organism evidence="2 3">
    <name type="scientific">Sulfurimonas paralvinellae</name>
    <dbReference type="NCBI Taxonomy" id="317658"/>
    <lineage>
        <taxon>Bacteria</taxon>
        <taxon>Pseudomonadati</taxon>
        <taxon>Campylobacterota</taxon>
        <taxon>Epsilonproteobacteria</taxon>
        <taxon>Campylobacterales</taxon>
        <taxon>Sulfurimonadaceae</taxon>
        <taxon>Sulfurimonas</taxon>
    </lineage>
</organism>
<gene>
    <name evidence="2" type="ORF">FM071_00490</name>
</gene>
<keyword evidence="1" id="KW-0732">Signal</keyword>
<evidence type="ECO:0000256" key="1">
    <source>
        <dbReference type="SAM" id="SignalP"/>
    </source>
</evidence>
<accession>A0A7M1B5R6</accession>
<sequence length="255" mass="28110">MKKTILKTALLGSLMVSAANADIARVELGGGIWQQTPNGTITYTDGSATGTYTSDKKEDNGAYAWLLIKHPIPIIPNLRLEYADIKDKGVVTGDFKDFTVPGATTTARFEMKQYDIIPYYNILDNTMWTTIDLGIDVKVVDATYEADNVTVGGVPTSNYTDSDTVAIPLVYARARVEIPATNIGLEADGKYITYDGSTVYDFRAKVDYTFDFVPVVQPAIEVGYRVQKFDVKSDDDKTKLNIDFSGVYAGLMLRF</sequence>
<dbReference type="EMBL" id="CP041406">
    <property type="protein sequence ID" value="QOP44856.1"/>
    <property type="molecule type" value="Genomic_DNA"/>
</dbReference>
<feature type="signal peptide" evidence="1">
    <location>
        <begin position="1"/>
        <end position="21"/>
    </location>
</feature>
<dbReference type="InterPro" id="IPR026387">
    <property type="entry name" value="OMP_w_GlyGly"/>
</dbReference>
<evidence type="ECO:0000313" key="2">
    <source>
        <dbReference type="EMBL" id="QOP44856.1"/>
    </source>
</evidence>
<reference evidence="2 3" key="1">
    <citation type="submission" date="2019-07" db="EMBL/GenBank/DDBJ databases">
        <title>Sulfurimonas paralvinellae sp. nov., a novel mesophilic, hydrogen- and sulfur-oxidizing chemolithoautotroph within the Epsilonproteo- bacteria isolated from a deep-sea hydrothermal vent polychaete nest, reclassification of Thiomicrospira denitrificans as Sulfurimonas denitrificans comb. nov. and emended description of the genus Sulfurimonas.</title>
        <authorList>
            <person name="Wang S."/>
            <person name="Jiang L."/>
            <person name="Shao Z."/>
        </authorList>
    </citation>
    <scope>NUCLEOTIDE SEQUENCE [LARGE SCALE GENOMIC DNA]</scope>
    <source>
        <strain evidence="2 3">GO25</strain>
    </source>
</reference>
<proteinExistence type="predicted"/>
<feature type="chain" id="PRO_5032618254" evidence="1">
    <location>
        <begin position="22"/>
        <end position="255"/>
    </location>
</feature>
<protein>
    <submittedName>
        <fullName evidence="2">TIGR04219 family outer membrane beta-barrel protein</fullName>
    </submittedName>
</protein>
<evidence type="ECO:0000313" key="3">
    <source>
        <dbReference type="Proteomes" id="UP000593580"/>
    </source>
</evidence>
<name>A0A7M1B5R6_9BACT</name>
<dbReference type="NCBIfam" id="TIGR04219">
    <property type="entry name" value="OMP_w_GlyGly"/>
    <property type="match status" value="1"/>
</dbReference>
<keyword evidence="3" id="KW-1185">Reference proteome</keyword>
<dbReference type="Proteomes" id="UP000593580">
    <property type="component" value="Chromosome"/>
</dbReference>
<dbReference type="RefSeq" id="WP_193111053.1">
    <property type="nucleotide sequence ID" value="NZ_CP041406.1"/>
</dbReference>
<dbReference type="AlphaFoldDB" id="A0A7M1B5R6"/>
<dbReference type="KEGG" id="spal:FM071_00490"/>